<gene>
    <name evidence="14" type="ORF">METZ01_LOCUS96591</name>
</gene>
<dbReference type="CDD" id="cd06550">
    <property type="entry name" value="TM_ABC_iron-siderophores_like"/>
    <property type="match status" value="1"/>
</dbReference>
<feature type="transmembrane region" description="Helical" evidence="13">
    <location>
        <begin position="51"/>
        <end position="76"/>
    </location>
</feature>
<sequence length="267" mass="28752">MTFLDDFFWRAVIAGVGVAVVAGPLGCFVVWRRMSYLGDTMAHSALLGVALGLFLKVDLMLGVFAVALAVALLLFFFQRQKLLSNDAVLGTLSHASLAMGVLLLSLMAWVRIDLMGYLFGDILAVSLNDLYWIYGGGILILLTLLMLWRPLLAITFDGELAQAEGVPVLGVQLLFMLLVAAVIALSMKIIGILLVTSLLIIPVSAARRFSNTPEQMAIGGALIGISSVLLGLWASLHVDTPSGPSIVIAAVLFFFAAHILPFRQFKY</sequence>
<feature type="transmembrane region" description="Helical" evidence="13">
    <location>
        <begin position="160"/>
        <end position="183"/>
    </location>
</feature>
<feature type="transmembrane region" description="Helical" evidence="13">
    <location>
        <begin position="7"/>
        <end position="31"/>
    </location>
</feature>
<evidence type="ECO:0000256" key="13">
    <source>
        <dbReference type="SAM" id="Phobius"/>
    </source>
</evidence>
<keyword evidence="8" id="KW-0864">Zinc transport</keyword>
<evidence type="ECO:0000256" key="3">
    <source>
        <dbReference type="ARBA" id="ARBA00008034"/>
    </source>
</evidence>
<dbReference type="InterPro" id="IPR001626">
    <property type="entry name" value="ABC_TroCD"/>
</dbReference>
<dbReference type="GO" id="GO:0055085">
    <property type="term" value="P:transmembrane transport"/>
    <property type="evidence" value="ECO:0007669"/>
    <property type="project" value="InterPro"/>
</dbReference>
<name>A0A381VVR8_9ZZZZ</name>
<organism evidence="14">
    <name type="scientific">marine metagenome</name>
    <dbReference type="NCBI Taxonomy" id="408172"/>
    <lineage>
        <taxon>unclassified sequences</taxon>
        <taxon>metagenomes</taxon>
        <taxon>ecological metagenomes</taxon>
    </lineage>
</organism>
<protein>
    <recommendedName>
        <fullName evidence="12">High-affinity zinc uptake system membrane protein ZnuB</fullName>
    </recommendedName>
</protein>
<dbReference type="PANTHER" id="PTHR30477:SF23">
    <property type="entry name" value="HIGH-AFFINITY ZINC UPTAKE SYSTEM MEMBRANE PROTEIN ZNUB"/>
    <property type="match status" value="1"/>
</dbReference>
<evidence type="ECO:0000256" key="9">
    <source>
        <dbReference type="ARBA" id="ARBA00022989"/>
    </source>
</evidence>
<evidence type="ECO:0000256" key="1">
    <source>
        <dbReference type="ARBA" id="ARBA00002313"/>
    </source>
</evidence>
<comment type="function">
    <text evidence="1">Involved in the high-affinity zinc uptake transport system.</text>
</comment>
<reference evidence="14" key="1">
    <citation type="submission" date="2018-05" db="EMBL/GenBank/DDBJ databases">
        <authorList>
            <person name="Lanie J.A."/>
            <person name="Ng W.-L."/>
            <person name="Kazmierczak K.M."/>
            <person name="Andrzejewski T.M."/>
            <person name="Davidsen T.M."/>
            <person name="Wayne K.J."/>
            <person name="Tettelin H."/>
            <person name="Glass J.I."/>
            <person name="Rusch D."/>
            <person name="Podicherti R."/>
            <person name="Tsui H.-C.T."/>
            <person name="Winkler M.E."/>
        </authorList>
    </citation>
    <scope>NUCLEOTIDE SEQUENCE</scope>
</reference>
<dbReference type="InterPro" id="IPR037294">
    <property type="entry name" value="ABC_BtuC-like"/>
</dbReference>
<evidence type="ECO:0000256" key="8">
    <source>
        <dbReference type="ARBA" id="ARBA00022906"/>
    </source>
</evidence>
<keyword evidence="10" id="KW-0406">Ion transport</keyword>
<dbReference type="Pfam" id="PF00950">
    <property type="entry name" value="ABC-3"/>
    <property type="match status" value="1"/>
</dbReference>
<dbReference type="GO" id="GO:0010043">
    <property type="term" value="P:response to zinc ion"/>
    <property type="evidence" value="ECO:0007669"/>
    <property type="project" value="TreeGrafter"/>
</dbReference>
<keyword evidence="4" id="KW-0813">Transport</keyword>
<evidence type="ECO:0000256" key="5">
    <source>
        <dbReference type="ARBA" id="ARBA00022475"/>
    </source>
</evidence>
<feature type="transmembrane region" description="Helical" evidence="13">
    <location>
        <begin position="88"/>
        <end position="110"/>
    </location>
</feature>
<comment type="subcellular location">
    <subcellularLocation>
        <location evidence="2">Cell membrane</location>
        <topology evidence="2">Multi-pass membrane protein</topology>
    </subcellularLocation>
</comment>
<dbReference type="GO" id="GO:0006829">
    <property type="term" value="P:zinc ion transport"/>
    <property type="evidence" value="ECO:0007669"/>
    <property type="project" value="UniProtKB-KW"/>
</dbReference>
<evidence type="ECO:0000256" key="6">
    <source>
        <dbReference type="ARBA" id="ARBA00022692"/>
    </source>
</evidence>
<dbReference type="PANTHER" id="PTHR30477">
    <property type="entry name" value="ABC-TRANSPORTER METAL-BINDING PROTEIN"/>
    <property type="match status" value="1"/>
</dbReference>
<keyword evidence="5" id="KW-1003">Cell membrane</keyword>
<dbReference type="SUPFAM" id="SSF81345">
    <property type="entry name" value="ABC transporter involved in vitamin B12 uptake, BtuC"/>
    <property type="match status" value="1"/>
</dbReference>
<dbReference type="Gene3D" id="1.10.3470.10">
    <property type="entry name" value="ABC transporter involved in vitamin B12 uptake, BtuC"/>
    <property type="match status" value="1"/>
</dbReference>
<keyword evidence="11 13" id="KW-0472">Membrane</keyword>
<dbReference type="GO" id="GO:0043190">
    <property type="term" value="C:ATP-binding cassette (ABC) transporter complex"/>
    <property type="evidence" value="ECO:0007669"/>
    <property type="project" value="InterPro"/>
</dbReference>
<feature type="transmembrane region" description="Helical" evidence="13">
    <location>
        <begin position="218"/>
        <end position="236"/>
    </location>
</feature>
<keyword evidence="7" id="KW-0862">Zinc</keyword>
<dbReference type="AlphaFoldDB" id="A0A381VVR8"/>
<proteinExistence type="inferred from homology"/>
<evidence type="ECO:0000256" key="7">
    <source>
        <dbReference type="ARBA" id="ARBA00022833"/>
    </source>
</evidence>
<comment type="similarity">
    <text evidence="3">Belongs to the ABC-3 integral membrane protein family.</text>
</comment>
<evidence type="ECO:0000256" key="2">
    <source>
        <dbReference type="ARBA" id="ARBA00004651"/>
    </source>
</evidence>
<keyword evidence="6 13" id="KW-0812">Transmembrane</keyword>
<evidence type="ECO:0000313" key="14">
    <source>
        <dbReference type="EMBL" id="SVA43737.1"/>
    </source>
</evidence>
<evidence type="ECO:0000256" key="11">
    <source>
        <dbReference type="ARBA" id="ARBA00023136"/>
    </source>
</evidence>
<feature type="transmembrane region" description="Helical" evidence="13">
    <location>
        <begin position="130"/>
        <end position="148"/>
    </location>
</feature>
<feature type="transmembrane region" description="Helical" evidence="13">
    <location>
        <begin position="189"/>
        <end position="206"/>
    </location>
</feature>
<evidence type="ECO:0000256" key="12">
    <source>
        <dbReference type="ARBA" id="ARBA00040080"/>
    </source>
</evidence>
<feature type="transmembrane region" description="Helical" evidence="13">
    <location>
        <begin position="242"/>
        <end position="262"/>
    </location>
</feature>
<accession>A0A381VVR8</accession>
<keyword evidence="9 13" id="KW-1133">Transmembrane helix</keyword>
<evidence type="ECO:0000256" key="10">
    <source>
        <dbReference type="ARBA" id="ARBA00023065"/>
    </source>
</evidence>
<evidence type="ECO:0000256" key="4">
    <source>
        <dbReference type="ARBA" id="ARBA00022448"/>
    </source>
</evidence>
<dbReference type="EMBL" id="UINC01009768">
    <property type="protein sequence ID" value="SVA43737.1"/>
    <property type="molecule type" value="Genomic_DNA"/>
</dbReference>